<dbReference type="RefSeq" id="WP_158688402.1">
    <property type="nucleotide sequence ID" value="NZ_LT962942.1"/>
</dbReference>
<accession>A0A2N9BLP7</accession>
<feature type="compositionally biased region" description="Basic and acidic residues" evidence="1">
    <location>
        <begin position="93"/>
        <end position="105"/>
    </location>
</feature>
<proteinExistence type="predicted"/>
<keyword evidence="3" id="KW-1185">Reference proteome</keyword>
<organism evidence="2 3">
    <name type="scientific">Streptomyces chartreusis NRRL 3882</name>
    <dbReference type="NCBI Taxonomy" id="1079985"/>
    <lineage>
        <taxon>Bacteria</taxon>
        <taxon>Bacillati</taxon>
        <taxon>Actinomycetota</taxon>
        <taxon>Actinomycetes</taxon>
        <taxon>Kitasatosporales</taxon>
        <taxon>Streptomycetaceae</taxon>
        <taxon>Streptomyces</taxon>
    </lineage>
</organism>
<dbReference type="PROSITE" id="PS51318">
    <property type="entry name" value="TAT"/>
    <property type="match status" value="1"/>
</dbReference>
<feature type="region of interest" description="Disordered" evidence="1">
    <location>
        <begin position="86"/>
        <end position="105"/>
    </location>
</feature>
<evidence type="ECO:0000313" key="3">
    <source>
        <dbReference type="Proteomes" id="UP000235464"/>
    </source>
</evidence>
<gene>
    <name evidence="2" type="ORF">SCNRRL3882_7728</name>
</gene>
<dbReference type="InterPro" id="IPR006311">
    <property type="entry name" value="TAT_signal"/>
</dbReference>
<dbReference type="Proteomes" id="UP000235464">
    <property type="component" value="Chromosome I"/>
</dbReference>
<dbReference type="AlphaFoldDB" id="A0A2N9BLP7"/>
<dbReference type="EMBL" id="LT963352">
    <property type="protein sequence ID" value="SOR84283.1"/>
    <property type="molecule type" value="Genomic_DNA"/>
</dbReference>
<sequence length="105" mass="10906">MSRETNRRAVLRTAAGVAGAASLSPLPSVGNENYQAVSQAPAVAPANSGRRTPASAVPRLGPTHRHGTLVAPDEACGIAFWSRPAGPLLVRRPRTDPHPKGKDPS</sequence>
<protein>
    <submittedName>
        <fullName evidence="2">Uncharacterized protein</fullName>
    </submittedName>
</protein>
<reference evidence="3" key="1">
    <citation type="submission" date="2017-11" db="EMBL/GenBank/DDBJ databases">
        <authorList>
            <person name="Wibberg D."/>
        </authorList>
    </citation>
    <scope>NUCLEOTIDE SEQUENCE [LARGE SCALE GENOMIC DNA]</scope>
</reference>
<feature type="region of interest" description="Disordered" evidence="1">
    <location>
        <begin position="40"/>
        <end position="65"/>
    </location>
</feature>
<dbReference type="OrthoDB" id="9960266at2"/>
<evidence type="ECO:0000313" key="2">
    <source>
        <dbReference type="EMBL" id="SOR84283.1"/>
    </source>
</evidence>
<name>A0A2N9BLP7_STRCX</name>
<evidence type="ECO:0000256" key="1">
    <source>
        <dbReference type="SAM" id="MobiDB-lite"/>
    </source>
</evidence>